<geneLocation type="plasmid" evidence="2">
    <name>pP742501</name>
</geneLocation>
<dbReference type="AlphaFoldDB" id="B8HZ49"/>
<organism evidence="2">
    <name type="scientific">Cyanothece sp. (strain PCC 7425 / ATCC 29141)</name>
    <dbReference type="NCBI Taxonomy" id="395961"/>
    <lineage>
        <taxon>Bacteria</taxon>
        <taxon>Bacillati</taxon>
        <taxon>Cyanobacteriota</taxon>
        <taxon>Cyanophyceae</taxon>
        <taxon>Gomontiellales</taxon>
        <taxon>Cyanothecaceae</taxon>
        <taxon>Cyanothece</taxon>
    </lineage>
</organism>
<protein>
    <submittedName>
        <fullName evidence="2">Uncharacterized protein</fullName>
    </submittedName>
</protein>
<dbReference type="KEGG" id="cyn:Cyan7425_5441"/>
<evidence type="ECO:0000313" key="2">
    <source>
        <dbReference type="EMBL" id="ACL47697.1"/>
    </source>
</evidence>
<keyword evidence="1" id="KW-1133">Transmembrane helix</keyword>
<feature type="transmembrane region" description="Helical" evidence="1">
    <location>
        <begin position="12"/>
        <end position="29"/>
    </location>
</feature>
<dbReference type="HOGENOM" id="CLU_3151914_0_0_3"/>
<evidence type="ECO:0000256" key="1">
    <source>
        <dbReference type="SAM" id="Phobius"/>
    </source>
</evidence>
<sequence>MDIMHTSVQPYRFTLSLKSFASLIFLYRIRQRYRDTGKKVQDELKSLI</sequence>
<keyword evidence="1" id="KW-0472">Membrane</keyword>
<name>B8HZ49_CYAP4</name>
<keyword evidence="1" id="KW-0812">Transmembrane</keyword>
<reference evidence="2" key="1">
    <citation type="submission" date="2009-01" db="EMBL/GenBank/DDBJ databases">
        <title>Complete sequence of plasmid1 Cyanothece sp. PCC 7425.</title>
        <authorList>
            <consortium name="US DOE Joint Genome Institute"/>
            <person name="Lucas S."/>
            <person name="Copeland A."/>
            <person name="Lapidus A."/>
            <person name="Glavina del Rio T."/>
            <person name="Dalin E."/>
            <person name="Tice H."/>
            <person name="Bruce D."/>
            <person name="Goodwin L."/>
            <person name="Pitluck S."/>
            <person name="Sims D."/>
            <person name="Meineke L."/>
            <person name="Brettin T."/>
            <person name="Detter J.C."/>
            <person name="Han C."/>
            <person name="Larimer F."/>
            <person name="Land M."/>
            <person name="Hauser L."/>
            <person name="Kyrpides N."/>
            <person name="Ovchinnikova G."/>
            <person name="Liberton M."/>
            <person name="Stoeckel J."/>
            <person name="Banerjee A."/>
            <person name="Singh A."/>
            <person name="Page L."/>
            <person name="Sato H."/>
            <person name="Zhao L."/>
            <person name="Sherman L."/>
            <person name="Pakrasi H."/>
            <person name="Richardson P."/>
        </authorList>
    </citation>
    <scope>NUCLEOTIDE SEQUENCE</scope>
    <source>
        <strain evidence="2">PCC 7425</strain>
        <plasmid evidence="2">pP742501</plasmid>
    </source>
</reference>
<dbReference type="EMBL" id="CP001345">
    <property type="protein sequence ID" value="ACL47697.1"/>
    <property type="molecule type" value="Genomic_DNA"/>
</dbReference>
<keyword evidence="2" id="KW-0614">Plasmid</keyword>
<proteinExistence type="predicted"/>
<gene>
    <name evidence="2" type="ordered locus">Cyan7425_5441</name>
</gene>
<accession>B8HZ49</accession>